<evidence type="ECO:0000313" key="9">
    <source>
        <dbReference type="EMBL" id="AQU89585.1"/>
    </source>
</evidence>
<keyword evidence="4 7" id="KW-0689">Ribosomal protein</keyword>
<evidence type="ECO:0000256" key="6">
    <source>
        <dbReference type="ARBA" id="ARBA00035163"/>
    </source>
</evidence>
<dbReference type="InterPro" id="IPR020934">
    <property type="entry name" value="Ribosomal_uS19_CS"/>
</dbReference>
<dbReference type="GO" id="GO:0019843">
    <property type="term" value="F:rRNA binding"/>
    <property type="evidence" value="ECO:0007669"/>
    <property type="project" value="UniProtKB-UniRule"/>
</dbReference>
<evidence type="ECO:0000256" key="1">
    <source>
        <dbReference type="ARBA" id="ARBA00007345"/>
    </source>
</evidence>
<evidence type="ECO:0000256" key="8">
    <source>
        <dbReference type="RuleBase" id="RU003485"/>
    </source>
</evidence>
<keyword evidence="2 7" id="KW-0699">rRNA-binding</keyword>
<evidence type="ECO:0000256" key="2">
    <source>
        <dbReference type="ARBA" id="ARBA00022730"/>
    </source>
</evidence>
<evidence type="ECO:0000256" key="4">
    <source>
        <dbReference type="ARBA" id="ARBA00022980"/>
    </source>
</evidence>
<dbReference type="Pfam" id="PF00203">
    <property type="entry name" value="Ribosomal_S19"/>
    <property type="match status" value="1"/>
</dbReference>
<evidence type="ECO:0000256" key="5">
    <source>
        <dbReference type="ARBA" id="ARBA00023274"/>
    </source>
</evidence>
<dbReference type="PROSITE" id="PS00323">
    <property type="entry name" value="RIBOSOMAL_S19"/>
    <property type="match status" value="1"/>
</dbReference>
<dbReference type="RefSeq" id="WP_211118427.1">
    <property type="nucleotide sequence ID" value="NZ_CP019943.1"/>
</dbReference>
<reference evidence="9 10" key="1">
    <citation type="submission" date="2017-02" db="EMBL/GenBank/DDBJ databases">
        <title>Complete Genome of Candidatus Carsonella ruddii strain BC, a Nutritional Endosymbiont of Bactericera cockerelli.</title>
        <authorList>
            <person name="Riley A.B."/>
            <person name="Kim D.H."/>
            <person name="Hansen A.K."/>
        </authorList>
    </citation>
    <scope>NUCLEOTIDE SEQUENCE [LARGE SCALE GENOMIC DNA]</scope>
    <source>
        <strain evidence="9 10">BC</strain>
    </source>
</reference>
<dbReference type="PANTHER" id="PTHR11880:SF8">
    <property type="entry name" value="SMALL RIBOSOMAL SUBUNIT PROTEIN US19M"/>
    <property type="match status" value="1"/>
</dbReference>
<dbReference type="GO" id="GO:0015935">
    <property type="term" value="C:small ribosomal subunit"/>
    <property type="evidence" value="ECO:0007669"/>
    <property type="project" value="InterPro"/>
</dbReference>
<dbReference type="InterPro" id="IPR002222">
    <property type="entry name" value="Ribosomal_uS19"/>
</dbReference>
<organism evidence="9 10">
    <name type="scientific">Carsonella ruddii</name>
    <dbReference type="NCBI Taxonomy" id="114186"/>
    <lineage>
        <taxon>Bacteria</taxon>
        <taxon>Pseudomonadati</taxon>
        <taxon>Pseudomonadota</taxon>
        <taxon>Gammaproteobacteria</taxon>
        <taxon>Oceanospirillales</taxon>
        <taxon>Halomonadaceae</taxon>
        <taxon>Zymobacter group</taxon>
        <taxon>Candidatus Carsonella</taxon>
    </lineage>
</organism>
<dbReference type="AlphaFoldDB" id="A0A1U9RT10"/>
<accession>A0A1U9RT10</accession>
<dbReference type="PANTHER" id="PTHR11880">
    <property type="entry name" value="RIBOSOMAL PROTEIN S19P FAMILY MEMBER"/>
    <property type="match status" value="1"/>
</dbReference>
<dbReference type="PRINTS" id="PR00975">
    <property type="entry name" value="RIBOSOMALS19"/>
</dbReference>
<dbReference type="InterPro" id="IPR005732">
    <property type="entry name" value="Ribosomal_uS19_bac-type"/>
</dbReference>
<evidence type="ECO:0000313" key="10">
    <source>
        <dbReference type="Proteomes" id="UP000189666"/>
    </source>
</evidence>
<dbReference type="NCBIfam" id="TIGR01050">
    <property type="entry name" value="rpsS_bact"/>
    <property type="match status" value="1"/>
</dbReference>
<proteinExistence type="inferred from homology"/>
<evidence type="ECO:0000256" key="3">
    <source>
        <dbReference type="ARBA" id="ARBA00022884"/>
    </source>
</evidence>
<dbReference type="GO" id="GO:0003735">
    <property type="term" value="F:structural constituent of ribosome"/>
    <property type="evidence" value="ECO:0007669"/>
    <property type="project" value="InterPro"/>
</dbReference>
<comment type="function">
    <text evidence="7">Protein S19 forms a complex with S13 that binds strongly to the 16S ribosomal RNA.</text>
</comment>
<dbReference type="Gene3D" id="3.30.860.10">
    <property type="entry name" value="30s Ribosomal Protein S19, Chain A"/>
    <property type="match status" value="1"/>
</dbReference>
<dbReference type="SUPFAM" id="SSF54570">
    <property type="entry name" value="Ribosomal protein S19"/>
    <property type="match status" value="1"/>
</dbReference>
<dbReference type="GO" id="GO:0006412">
    <property type="term" value="P:translation"/>
    <property type="evidence" value="ECO:0007669"/>
    <property type="project" value="UniProtKB-UniRule"/>
</dbReference>
<dbReference type="EMBL" id="CP019943">
    <property type="protein sequence ID" value="AQU89585.1"/>
    <property type="molecule type" value="Genomic_DNA"/>
</dbReference>
<gene>
    <name evidence="7" type="primary">rpsS</name>
    <name evidence="9" type="ORF">BW244_0167</name>
</gene>
<dbReference type="Proteomes" id="UP000189666">
    <property type="component" value="Chromosome"/>
</dbReference>
<dbReference type="PIRSF" id="PIRSF002144">
    <property type="entry name" value="Ribosomal_S19"/>
    <property type="match status" value="1"/>
</dbReference>
<protein>
    <recommendedName>
        <fullName evidence="6 7">Small ribosomal subunit protein uS19</fullName>
    </recommendedName>
</protein>
<dbReference type="HAMAP" id="MF_00531">
    <property type="entry name" value="Ribosomal_uS19"/>
    <property type="match status" value="1"/>
</dbReference>
<dbReference type="GO" id="GO:0005737">
    <property type="term" value="C:cytoplasm"/>
    <property type="evidence" value="ECO:0007669"/>
    <property type="project" value="UniProtKB-ARBA"/>
</dbReference>
<comment type="similarity">
    <text evidence="1 7 8">Belongs to the universal ribosomal protein uS19 family.</text>
</comment>
<keyword evidence="3 7" id="KW-0694">RNA-binding</keyword>
<sequence length="87" mass="10264">MIRSLKKGIFIDKSLFLKFSNNNIKTWSRNSTIIPDMVDITIYVHNGKKFNKVYINDNMIGHKLGEFSFTRNFKSHTKKIKNKKNVK</sequence>
<name>A0A1U9RT10_CARRU</name>
<dbReference type="GO" id="GO:0000028">
    <property type="term" value="P:ribosomal small subunit assembly"/>
    <property type="evidence" value="ECO:0007669"/>
    <property type="project" value="TreeGrafter"/>
</dbReference>
<evidence type="ECO:0000256" key="7">
    <source>
        <dbReference type="HAMAP-Rule" id="MF_00531"/>
    </source>
</evidence>
<keyword evidence="5 7" id="KW-0687">Ribonucleoprotein</keyword>
<dbReference type="FunFam" id="3.30.860.10:FF:000001">
    <property type="entry name" value="30S ribosomal protein S19"/>
    <property type="match status" value="1"/>
</dbReference>
<dbReference type="InterPro" id="IPR023575">
    <property type="entry name" value="Ribosomal_uS19_SF"/>
</dbReference>